<dbReference type="EMBL" id="ADAS02000033">
    <property type="protein sequence ID" value="OAV95076.1"/>
    <property type="molecule type" value="Genomic_DNA"/>
</dbReference>
<accession>A0A180GQG9</accession>
<dbReference type="AlphaFoldDB" id="A0A180GQG9"/>
<sequence>MALTLPVHHFSSPIGLSSFPTMDMKMKAMPTLNTILNPETCVQKGLCPVSHERNEQPRKLYYEIHGDLKATQKLVLIMGLMFTCAAWSEQVNYFSKKADHAVLVFDNRGVGNSECGPRKPYRTSGMAQDVKDLLDFLQWDQDRSLHIFGVSLGGMVAQNVALLIPKRIKSISFISTRSGSVFDIPSPRAIATLLNIVLKKGSYKKRLDHLFEIIYPSSYLDQSTANGRTRRDELHEYYQTWFDSPNQQIPPAGIFGQFCAVALHHCSDTNLHKIAADLYPAKIAVISGSKDELICPSRSFELYEKLPGSELVIIQNAGHILNSQVTQKFNSLMERIIQEGNLAFQIRKC</sequence>
<reference evidence="2" key="1">
    <citation type="submission" date="2009-11" db="EMBL/GenBank/DDBJ databases">
        <authorList>
            <consortium name="The Broad Institute Genome Sequencing Platform"/>
            <person name="Ward D."/>
            <person name="Feldgarden M."/>
            <person name="Earl A."/>
            <person name="Young S.K."/>
            <person name="Zeng Q."/>
            <person name="Koehrsen M."/>
            <person name="Alvarado L."/>
            <person name="Berlin A."/>
            <person name="Bochicchio J."/>
            <person name="Borenstein D."/>
            <person name="Chapman S.B."/>
            <person name="Chen Z."/>
            <person name="Engels R."/>
            <person name="Freedman E."/>
            <person name="Gellesch M."/>
            <person name="Goldberg J."/>
            <person name="Griggs A."/>
            <person name="Gujja S."/>
            <person name="Heilman E."/>
            <person name="Heiman D."/>
            <person name="Hepburn T."/>
            <person name="Howarth C."/>
            <person name="Jen D."/>
            <person name="Larson L."/>
            <person name="Lewis B."/>
            <person name="Mehta T."/>
            <person name="Park D."/>
            <person name="Pearson M."/>
            <person name="Roberts A."/>
            <person name="Saif S."/>
            <person name="Shea T."/>
            <person name="Shenoy N."/>
            <person name="Sisk P."/>
            <person name="Stolte C."/>
            <person name="Sykes S."/>
            <person name="Thomson T."/>
            <person name="Walk T."/>
            <person name="White J."/>
            <person name="Yandava C."/>
            <person name="Izard J."/>
            <person name="Baranova O.V."/>
            <person name="Blanton J.M."/>
            <person name="Tanner A.C."/>
            <person name="Dewhirst F.E."/>
            <person name="Haas B."/>
            <person name="Nusbaum C."/>
            <person name="Birren B."/>
        </authorList>
    </citation>
    <scope>NUCLEOTIDE SEQUENCE [LARGE SCALE GENOMIC DNA]</scope>
    <source>
        <strain evidence="2">1-1 BBBD Race 1</strain>
    </source>
</reference>
<dbReference type="Proteomes" id="UP000005240">
    <property type="component" value="Unassembled WGS sequence"/>
</dbReference>
<proteinExistence type="predicted"/>
<dbReference type="EnsemblFungi" id="PTTG_26800-t43_1">
    <property type="protein sequence ID" value="PTTG_26800-t43_1-p1"/>
    <property type="gene ID" value="PTTG_26800"/>
</dbReference>
<dbReference type="PANTHER" id="PTHR43433">
    <property type="entry name" value="HYDROLASE, ALPHA/BETA FOLD FAMILY PROTEIN"/>
    <property type="match status" value="1"/>
</dbReference>
<evidence type="ECO:0000313" key="2">
    <source>
        <dbReference type="EMBL" id="OAV95076.1"/>
    </source>
</evidence>
<dbReference type="PANTHER" id="PTHR43433:SF5">
    <property type="entry name" value="AB HYDROLASE-1 DOMAIN-CONTAINING PROTEIN"/>
    <property type="match status" value="1"/>
</dbReference>
<reference evidence="3 4" key="3">
    <citation type="journal article" date="2017" name="G3 (Bethesda)">
        <title>Comparative analysis highlights variable genome content of wheat rusts and divergence of the mating loci.</title>
        <authorList>
            <person name="Cuomo C.A."/>
            <person name="Bakkeren G."/>
            <person name="Khalil H.B."/>
            <person name="Panwar V."/>
            <person name="Joly D."/>
            <person name="Linning R."/>
            <person name="Sakthikumar S."/>
            <person name="Song X."/>
            <person name="Adiconis X."/>
            <person name="Fan L."/>
            <person name="Goldberg J.M."/>
            <person name="Levin J.Z."/>
            <person name="Young S."/>
            <person name="Zeng Q."/>
            <person name="Anikster Y."/>
            <person name="Bruce M."/>
            <person name="Wang M."/>
            <person name="Yin C."/>
            <person name="McCallum B."/>
            <person name="Szabo L.J."/>
            <person name="Hulbert S."/>
            <person name="Chen X."/>
            <person name="Fellers J.P."/>
        </authorList>
    </citation>
    <scope>NUCLEOTIDE SEQUENCE</scope>
    <source>
        <strain evidence="3">isolate 1-1 / race 1 (BBBD)</strain>
        <strain evidence="4">Isolate 1-1 / race 1 (BBBD)</strain>
    </source>
</reference>
<reference evidence="3" key="4">
    <citation type="submission" date="2025-05" db="UniProtKB">
        <authorList>
            <consortium name="EnsemblFungi"/>
        </authorList>
    </citation>
    <scope>IDENTIFICATION</scope>
    <source>
        <strain evidence="3">isolate 1-1 / race 1 (BBBD)</strain>
    </source>
</reference>
<dbReference type="InterPro" id="IPR000073">
    <property type="entry name" value="AB_hydrolase_1"/>
</dbReference>
<protein>
    <submittedName>
        <fullName evidence="3">AB hydrolase-1 domain-containing protein</fullName>
    </submittedName>
</protein>
<gene>
    <name evidence="2" type="ORF">PTTG_26800</name>
</gene>
<dbReference type="VEuPathDB" id="FungiDB:PTTG_26800"/>
<name>A0A180GQG9_PUCT1</name>
<reference evidence="2" key="2">
    <citation type="submission" date="2016-05" db="EMBL/GenBank/DDBJ databases">
        <title>Comparative analysis highlights variable genome content of wheat rusts and divergence of the mating loci.</title>
        <authorList>
            <person name="Cuomo C.A."/>
            <person name="Bakkeren G."/>
            <person name="Szabo L."/>
            <person name="Khalil H."/>
            <person name="Joly D."/>
            <person name="Goldberg J."/>
            <person name="Young S."/>
            <person name="Zeng Q."/>
            <person name="Fellers J."/>
        </authorList>
    </citation>
    <scope>NUCLEOTIDE SEQUENCE [LARGE SCALE GENOMIC DNA]</scope>
    <source>
        <strain evidence="2">1-1 BBBD Race 1</strain>
    </source>
</reference>
<dbReference type="STRING" id="630390.A0A180GQG9"/>
<evidence type="ECO:0000313" key="3">
    <source>
        <dbReference type="EnsemblFungi" id="PTTG_26800-t43_1-p1"/>
    </source>
</evidence>
<dbReference type="InterPro" id="IPR029058">
    <property type="entry name" value="AB_hydrolase_fold"/>
</dbReference>
<dbReference type="OrthoDB" id="19657at2759"/>
<dbReference type="SUPFAM" id="SSF53474">
    <property type="entry name" value="alpha/beta-Hydrolases"/>
    <property type="match status" value="1"/>
</dbReference>
<dbReference type="Pfam" id="PF00561">
    <property type="entry name" value="Abhydrolase_1"/>
    <property type="match status" value="1"/>
</dbReference>
<feature type="domain" description="AB hydrolase-1" evidence="1">
    <location>
        <begin position="75"/>
        <end position="321"/>
    </location>
</feature>
<dbReference type="Gene3D" id="3.40.50.1820">
    <property type="entry name" value="alpha/beta hydrolase"/>
    <property type="match status" value="1"/>
</dbReference>
<keyword evidence="4" id="KW-1185">Reference proteome</keyword>
<evidence type="ECO:0000313" key="4">
    <source>
        <dbReference type="Proteomes" id="UP000005240"/>
    </source>
</evidence>
<organism evidence="2">
    <name type="scientific">Puccinia triticina (isolate 1-1 / race 1 (BBBD))</name>
    <name type="common">Brown leaf rust fungus</name>
    <dbReference type="NCBI Taxonomy" id="630390"/>
    <lineage>
        <taxon>Eukaryota</taxon>
        <taxon>Fungi</taxon>
        <taxon>Dikarya</taxon>
        <taxon>Basidiomycota</taxon>
        <taxon>Pucciniomycotina</taxon>
        <taxon>Pucciniomycetes</taxon>
        <taxon>Pucciniales</taxon>
        <taxon>Pucciniaceae</taxon>
        <taxon>Puccinia</taxon>
    </lineage>
</organism>
<dbReference type="InterPro" id="IPR050471">
    <property type="entry name" value="AB_hydrolase"/>
</dbReference>
<evidence type="ECO:0000259" key="1">
    <source>
        <dbReference type="Pfam" id="PF00561"/>
    </source>
</evidence>